<evidence type="ECO:0000313" key="2">
    <source>
        <dbReference type="EMBL" id="GAA3057841.1"/>
    </source>
</evidence>
<keyword evidence="3" id="KW-1185">Reference proteome</keyword>
<evidence type="ECO:0000313" key="3">
    <source>
        <dbReference type="Proteomes" id="UP001501532"/>
    </source>
</evidence>
<proteinExistence type="predicted"/>
<gene>
    <name evidence="2" type="ORF">GCM10010448_46620</name>
</gene>
<comment type="caution">
    <text evidence="2">The sequence shown here is derived from an EMBL/GenBank/DDBJ whole genome shotgun (WGS) entry which is preliminary data.</text>
</comment>
<dbReference type="Proteomes" id="UP001501532">
    <property type="component" value="Unassembled WGS sequence"/>
</dbReference>
<feature type="compositionally biased region" description="Basic and acidic residues" evidence="1">
    <location>
        <begin position="32"/>
        <end position="43"/>
    </location>
</feature>
<dbReference type="EMBL" id="BAAAUF010000045">
    <property type="protein sequence ID" value="GAA3057841.1"/>
    <property type="molecule type" value="Genomic_DNA"/>
</dbReference>
<evidence type="ECO:0000256" key="1">
    <source>
        <dbReference type="SAM" id="MobiDB-lite"/>
    </source>
</evidence>
<feature type="compositionally biased region" description="Basic and acidic residues" evidence="1">
    <location>
        <begin position="101"/>
        <end position="110"/>
    </location>
</feature>
<organism evidence="2 3">
    <name type="scientific">Streptomyces glomeratus</name>
    <dbReference type="NCBI Taxonomy" id="284452"/>
    <lineage>
        <taxon>Bacteria</taxon>
        <taxon>Bacillati</taxon>
        <taxon>Actinomycetota</taxon>
        <taxon>Actinomycetes</taxon>
        <taxon>Kitasatosporales</taxon>
        <taxon>Streptomycetaceae</taxon>
        <taxon>Streptomyces</taxon>
    </lineage>
</organism>
<protein>
    <submittedName>
        <fullName evidence="2">Uncharacterized protein</fullName>
    </submittedName>
</protein>
<reference evidence="3" key="1">
    <citation type="journal article" date="2019" name="Int. J. Syst. Evol. Microbiol.">
        <title>The Global Catalogue of Microorganisms (GCM) 10K type strain sequencing project: providing services to taxonomists for standard genome sequencing and annotation.</title>
        <authorList>
            <consortium name="The Broad Institute Genomics Platform"/>
            <consortium name="The Broad Institute Genome Sequencing Center for Infectious Disease"/>
            <person name="Wu L."/>
            <person name="Ma J."/>
        </authorList>
    </citation>
    <scope>NUCLEOTIDE SEQUENCE [LARGE SCALE GENOMIC DNA]</scope>
    <source>
        <strain evidence="3">JCM 9091</strain>
    </source>
</reference>
<accession>A0ABP6LSD1</accession>
<name>A0ABP6LSD1_9ACTN</name>
<sequence length="110" mass="11274">MSGTGLLAGQRLDPPWTGAELSPSGSVGSSRDPAEPDGDRWRPAETGYETGGIARVRALPSRGGRSLPAAAVGRSRGGPGCSRPWTPALSHALRCPGQSIRGERAGSRDA</sequence>
<feature type="region of interest" description="Disordered" evidence="1">
    <location>
        <begin position="1"/>
        <end position="110"/>
    </location>
</feature>